<comment type="caution">
    <text evidence="2">The sequence shown here is derived from an EMBL/GenBank/DDBJ whole genome shotgun (WGS) entry which is preliminary data.</text>
</comment>
<evidence type="ECO:0000313" key="3">
    <source>
        <dbReference type="Proteomes" id="UP001235712"/>
    </source>
</evidence>
<gene>
    <name evidence="2" type="ORF">J2S57_004230</name>
</gene>
<keyword evidence="3" id="KW-1185">Reference proteome</keyword>
<dbReference type="InterPro" id="IPR036514">
    <property type="entry name" value="SGNH_hydro_sf"/>
</dbReference>
<accession>A0ABT9P7F4</accession>
<dbReference type="RefSeq" id="WP_307245704.1">
    <property type="nucleotide sequence ID" value="NZ_JAUSQZ010000001.1"/>
</dbReference>
<organism evidence="2 3">
    <name type="scientific">Kineosporia succinea</name>
    <dbReference type="NCBI Taxonomy" id="84632"/>
    <lineage>
        <taxon>Bacteria</taxon>
        <taxon>Bacillati</taxon>
        <taxon>Actinomycetota</taxon>
        <taxon>Actinomycetes</taxon>
        <taxon>Kineosporiales</taxon>
        <taxon>Kineosporiaceae</taxon>
        <taxon>Kineosporia</taxon>
    </lineage>
</organism>
<dbReference type="CDD" id="cd00229">
    <property type="entry name" value="SGNH_hydrolase"/>
    <property type="match status" value="1"/>
</dbReference>
<dbReference type="Pfam" id="PF13472">
    <property type="entry name" value="Lipase_GDSL_2"/>
    <property type="match status" value="1"/>
</dbReference>
<dbReference type="Proteomes" id="UP001235712">
    <property type="component" value="Unassembled WGS sequence"/>
</dbReference>
<proteinExistence type="predicted"/>
<dbReference type="SUPFAM" id="SSF52266">
    <property type="entry name" value="SGNH hydrolase"/>
    <property type="match status" value="1"/>
</dbReference>
<name>A0ABT9P7F4_9ACTN</name>
<feature type="domain" description="SGNH hydrolase-type esterase" evidence="1">
    <location>
        <begin position="60"/>
        <end position="219"/>
    </location>
</feature>
<reference evidence="2 3" key="1">
    <citation type="submission" date="2023-07" db="EMBL/GenBank/DDBJ databases">
        <title>Sequencing the genomes of 1000 actinobacteria strains.</title>
        <authorList>
            <person name="Klenk H.-P."/>
        </authorList>
    </citation>
    <scope>NUCLEOTIDE SEQUENCE [LARGE SCALE GENOMIC DNA]</scope>
    <source>
        <strain evidence="2 3">DSM 44388</strain>
    </source>
</reference>
<protein>
    <submittedName>
        <fullName evidence="2">Lysophospholipase L1-like esterase</fullName>
    </submittedName>
</protein>
<evidence type="ECO:0000313" key="2">
    <source>
        <dbReference type="EMBL" id="MDP9828481.1"/>
    </source>
</evidence>
<dbReference type="EMBL" id="JAUSQZ010000001">
    <property type="protein sequence ID" value="MDP9828481.1"/>
    <property type="molecule type" value="Genomic_DNA"/>
</dbReference>
<evidence type="ECO:0000259" key="1">
    <source>
        <dbReference type="Pfam" id="PF13472"/>
    </source>
</evidence>
<sequence>MTALDYDNLSGRPPGALLAALSRLSRRVRSVQDQVGPFAEAWRSANARELSQGSGPLWVALGDSMTQGIGAPDPMLGYVGQLASRWRTRGDEFRLLNLSFSGARVADVIDRQWPAAVRIASGPGLEIGRVTLLIGSNDLLRAQFRSALPGDVRRLLDRLPDGTAVGTLPNPQAAGLNAVVDRAAGRVRVAELRRTGTGWAWRGKLSPDLFHPNEHGYAVLASAFERAFDEPVPGGDGRPASR</sequence>
<dbReference type="Gene3D" id="3.40.50.1110">
    <property type="entry name" value="SGNH hydrolase"/>
    <property type="match status" value="1"/>
</dbReference>
<dbReference type="InterPro" id="IPR013830">
    <property type="entry name" value="SGNH_hydro"/>
</dbReference>